<dbReference type="GO" id="GO:0000118">
    <property type="term" value="C:histone deacetylase complex"/>
    <property type="evidence" value="ECO:0007669"/>
    <property type="project" value="TreeGrafter"/>
</dbReference>
<dbReference type="Gene3D" id="2.60.120.650">
    <property type="entry name" value="Cupin"/>
    <property type="match status" value="1"/>
</dbReference>
<dbReference type="AlphaFoldDB" id="A0AA88QVT2"/>
<sequence>MFVGSLEGNTHANMFREVLKLKRWLSSKLVQEQFPAHYAEIICGLPLKMYINPSSGLLNLAVKLTQDMPKPDLGPCLYILYGGPEELMQINILAHATDVPISTEQLNRVKNLMKKYRARDHMETSQNTTDWNRTNEVVHPILDQSLFLDTFDKARLREEFNIEPRTFEQHLGEAVFIPAGCPYQIRKVKSCINVVLEFISPEIIVECIKLTDEVRLLPLHNKAKDKILEMLQKSLFVVSLLFGDLCHLLSSGTTYGSREALLGFSFVHDETDRKSCV</sequence>
<evidence type="ECO:0000259" key="5">
    <source>
        <dbReference type="PROSITE" id="PS51184"/>
    </source>
</evidence>
<dbReference type="InterPro" id="IPR003347">
    <property type="entry name" value="JmjC_dom"/>
</dbReference>
<dbReference type="GO" id="GO:0003712">
    <property type="term" value="F:transcription coregulator activity"/>
    <property type="evidence" value="ECO:0007669"/>
    <property type="project" value="TreeGrafter"/>
</dbReference>
<evidence type="ECO:0000256" key="2">
    <source>
        <dbReference type="ARBA" id="ARBA00006801"/>
    </source>
</evidence>
<dbReference type="GO" id="GO:0031490">
    <property type="term" value="F:chromatin DNA binding"/>
    <property type="evidence" value="ECO:0007669"/>
    <property type="project" value="TreeGrafter"/>
</dbReference>
<proteinExistence type="inferred from homology"/>
<name>A0AA88QVT2_9ASTE</name>
<keyword evidence="7" id="KW-1185">Reference proteome</keyword>
<gene>
    <name evidence="6" type="ORF">RJ640_017616</name>
</gene>
<dbReference type="GO" id="GO:0006357">
    <property type="term" value="P:regulation of transcription by RNA polymerase II"/>
    <property type="evidence" value="ECO:0007669"/>
    <property type="project" value="TreeGrafter"/>
</dbReference>
<evidence type="ECO:0000256" key="4">
    <source>
        <dbReference type="ARBA" id="ARBA00023242"/>
    </source>
</evidence>
<evidence type="ECO:0000256" key="3">
    <source>
        <dbReference type="ARBA" id="ARBA00022723"/>
    </source>
</evidence>
<keyword evidence="3" id="KW-0479">Metal-binding</keyword>
<dbReference type="PANTHER" id="PTHR12549:SF42">
    <property type="entry name" value="LYSINE-SPECIFIC DEMETHYLASE JMJ28"/>
    <property type="match status" value="1"/>
</dbReference>
<evidence type="ECO:0000313" key="6">
    <source>
        <dbReference type="EMBL" id="KAK2977092.1"/>
    </source>
</evidence>
<dbReference type="GO" id="GO:0032454">
    <property type="term" value="F:histone H3K9 demethylase activity"/>
    <property type="evidence" value="ECO:0007669"/>
    <property type="project" value="InterPro"/>
</dbReference>
<dbReference type="Proteomes" id="UP001187471">
    <property type="component" value="Unassembled WGS sequence"/>
</dbReference>
<dbReference type="Pfam" id="PF02373">
    <property type="entry name" value="JmjC"/>
    <property type="match status" value="1"/>
</dbReference>
<dbReference type="PANTHER" id="PTHR12549">
    <property type="entry name" value="JMJC DOMAIN-CONTAINING HISTONE DEMETHYLATION PROTEIN"/>
    <property type="match status" value="1"/>
</dbReference>
<evidence type="ECO:0000256" key="1">
    <source>
        <dbReference type="ARBA" id="ARBA00004123"/>
    </source>
</evidence>
<dbReference type="PROSITE" id="PS51184">
    <property type="entry name" value="JMJC"/>
    <property type="match status" value="1"/>
</dbReference>
<feature type="domain" description="JmjC" evidence="5">
    <location>
        <begin position="23"/>
        <end position="215"/>
    </location>
</feature>
<dbReference type="SMART" id="SM00558">
    <property type="entry name" value="JmjC"/>
    <property type="match status" value="1"/>
</dbReference>
<dbReference type="SUPFAM" id="SSF51197">
    <property type="entry name" value="Clavaminate synthase-like"/>
    <property type="match status" value="1"/>
</dbReference>
<reference evidence="6" key="1">
    <citation type="submission" date="2022-12" db="EMBL/GenBank/DDBJ databases">
        <title>Draft genome assemblies for two species of Escallonia (Escalloniales).</title>
        <authorList>
            <person name="Chanderbali A."/>
            <person name="Dervinis C."/>
            <person name="Anghel I."/>
            <person name="Soltis D."/>
            <person name="Soltis P."/>
            <person name="Zapata F."/>
        </authorList>
    </citation>
    <scope>NUCLEOTIDE SEQUENCE</scope>
    <source>
        <strain evidence="6">UCBG92.1500</strain>
        <tissue evidence="6">Leaf</tissue>
    </source>
</reference>
<dbReference type="GO" id="GO:0046872">
    <property type="term" value="F:metal ion binding"/>
    <property type="evidence" value="ECO:0007669"/>
    <property type="project" value="UniProtKB-KW"/>
</dbReference>
<organism evidence="6 7">
    <name type="scientific">Escallonia rubra</name>
    <dbReference type="NCBI Taxonomy" id="112253"/>
    <lineage>
        <taxon>Eukaryota</taxon>
        <taxon>Viridiplantae</taxon>
        <taxon>Streptophyta</taxon>
        <taxon>Embryophyta</taxon>
        <taxon>Tracheophyta</taxon>
        <taxon>Spermatophyta</taxon>
        <taxon>Magnoliopsida</taxon>
        <taxon>eudicotyledons</taxon>
        <taxon>Gunneridae</taxon>
        <taxon>Pentapetalae</taxon>
        <taxon>asterids</taxon>
        <taxon>campanulids</taxon>
        <taxon>Escalloniales</taxon>
        <taxon>Escalloniaceae</taxon>
        <taxon>Escallonia</taxon>
    </lineage>
</organism>
<keyword evidence="4" id="KW-0539">Nucleus</keyword>
<dbReference type="GO" id="GO:0000785">
    <property type="term" value="C:chromatin"/>
    <property type="evidence" value="ECO:0007669"/>
    <property type="project" value="TreeGrafter"/>
</dbReference>
<protein>
    <recommendedName>
        <fullName evidence="5">JmjC domain-containing protein</fullName>
    </recommendedName>
</protein>
<dbReference type="InterPro" id="IPR045109">
    <property type="entry name" value="LSDs-like"/>
</dbReference>
<comment type="subcellular location">
    <subcellularLocation>
        <location evidence="1">Nucleus</location>
    </subcellularLocation>
</comment>
<evidence type="ECO:0000313" key="7">
    <source>
        <dbReference type="Proteomes" id="UP001187471"/>
    </source>
</evidence>
<comment type="caution">
    <text evidence="6">The sequence shown here is derived from an EMBL/GenBank/DDBJ whole genome shotgun (WGS) entry which is preliminary data.</text>
</comment>
<dbReference type="EMBL" id="JAVXUO010002007">
    <property type="protein sequence ID" value="KAK2977092.1"/>
    <property type="molecule type" value="Genomic_DNA"/>
</dbReference>
<comment type="similarity">
    <text evidence="2">Belongs to the JARID1 histone demethylase family.</text>
</comment>
<accession>A0AA88QVT2</accession>